<dbReference type="EMBL" id="FQZU01000002">
    <property type="protein sequence ID" value="SHI75227.1"/>
    <property type="molecule type" value="Genomic_DNA"/>
</dbReference>
<protein>
    <submittedName>
        <fullName evidence="7">Nitroreductase</fullName>
    </submittedName>
</protein>
<dbReference type="Pfam" id="PF00881">
    <property type="entry name" value="Nitroreductase"/>
    <property type="match status" value="1"/>
</dbReference>
<comment type="similarity">
    <text evidence="2">Belongs to the nitroreductase family.</text>
</comment>
<dbReference type="Gene3D" id="3.40.109.10">
    <property type="entry name" value="NADH Oxidase"/>
    <property type="match status" value="1"/>
</dbReference>
<dbReference type="RefSeq" id="WP_073472416.1">
    <property type="nucleotide sequence ID" value="NZ_FQZU01000002.1"/>
</dbReference>
<dbReference type="CDD" id="cd02136">
    <property type="entry name" value="PnbA_NfnB-like"/>
    <property type="match status" value="1"/>
</dbReference>
<evidence type="ECO:0000256" key="4">
    <source>
        <dbReference type="ARBA" id="ARBA00022643"/>
    </source>
</evidence>
<evidence type="ECO:0000259" key="6">
    <source>
        <dbReference type="Pfam" id="PF00881"/>
    </source>
</evidence>
<dbReference type="InterPro" id="IPR000415">
    <property type="entry name" value="Nitroreductase-like"/>
</dbReference>
<name>A0A1M6DPT4_9BACT</name>
<evidence type="ECO:0000256" key="1">
    <source>
        <dbReference type="ARBA" id="ARBA00001917"/>
    </source>
</evidence>
<proteinExistence type="inferred from homology"/>
<keyword evidence="3" id="KW-0285">Flavoprotein</keyword>
<reference evidence="8" key="1">
    <citation type="submission" date="2016-11" db="EMBL/GenBank/DDBJ databases">
        <authorList>
            <person name="Varghese N."/>
            <person name="Submissions S."/>
        </authorList>
    </citation>
    <scope>NUCLEOTIDE SEQUENCE [LARGE SCALE GENOMIC DNA]</scope>
    <source>
        <strain evidence="8">DSM 16219</strain>
    </source>
</reference>
<dbReference type="Proteomes" id="UP000183994">
    <property type="component" value="Unassembled WGS sequence"/>
</dbReference>
<evidence type="ECO:0000256" key="3">
    <source>
        <dbReference type="ARBA" id="ARBA00022630"/>
    </source>
</evidence>
<dbReference type="STRING" id="1121393.SAMN02745216_00426"/>
<dbReference type="SUPFAM" id="SSF55469">
    <property type="entry name" value="FMN-dependent nitroreductase-like"/>
    <property type="match status" value="1"/>
</dbReference>
<dbReference type="GO" id="GO:0016491">
    <property type="term" value="F:oxidoreductase activity"/>
    <property type="evidence" value="ECO:0007669"/>
    <property type="project" value="UniProtKB-KW"/>
</dbReference>
<evidence type="ECO:0000313" key="7">
    <source>
        <dbReference type="EMBL" id="SHI75227.1"/>
    </source>
</evidence>
<keyword evidence="5" id="KW-0560">Oxidoreductase</keyword>
<dbReference type="OrthoDB" id="9798230at2"/>
<dbReference type="InterPro" id="IPR029479">
    <property type="entry name" value="Nitroreductase"/>
</dbReference>
<organism evidence="7 8">
    <name type="scientific">Desulfatibacillum alkenivorans DSM 16219</name>
    <dbReference type="NCBI Taxonomy" id="1121393"/>
    <lineage>
        <taxon>Bacteria</taxon>
        <taxon>Pseudomonadati</taxon>
        <taxon>Thermodesulfobacteriota</taxon>
        <taxon>Desulfobacteria</taxon>
        <taxon>Desulfobacterales</taxon>
        <taxon>Desulfatibacillaceae</taxon>
        <taxon>Desulfatibacillum</taxon>
    </lineage>
</organism>
<evidence type="ECO:0000313" key="8">
    <source>
        <dbReference type="Proteomes" id="UP000183994"/>
    </source>
</evidence>
<keyword evidence="8" id="KW-1185">Reference proteome</keyword>
<evidence type="ECO:0000256" key="5">
    <source>
        <dbReference type="ARBA" id="ARBA00023002"/>
    </source>
</evidence>
<feature type="domain" description="Nitroreductase" evidence="6">
    <location>
        <begin position="7"/>
        <end position="197"/>
    </location>
</feature>
<dbReference type="AlphaFoldDB" id="A0A1M6DPT4"/>
<evidence type="ECO:0000256" key="2">
    <source>
        <dbReference type="ARBA" id="ARBA00007118"/>
    </source>
</evidence>
<gene>
    <name evidence="7" type="ORF">SAMN02745216_00426</name>
</gene>
<sequence length="224" mass="25067">MNILDAVRARKSIRNFLPDPVPKDLLSGILEDACRAPSANNTQPWECFMLGGNVLEEVRQTNLEQLRAGVFPEPESVLIDWPKDSVYRTRQVDLAIELFRLMDIQRDDHEGRAKWMERGFGYFNAPAALIVVADKCLPETGPLLDIGCFLQTFCLLCTANGLGTCIEDQGVMYSKTLRQIVGIPDEKRIIMAVAVGYPDWDFPANAIKSSRVSANDLTTWVGFD</sequence>
<accession>A0A1M6DPT4</accession>
<dbReference type="PANTHER" id="PTHR43673:SF2">
    <property type="entry name" value="NITROREDUCTASE"/>
    <property type="match status" value="1"/>
</dbReference>
<keyword evidence="4" id="KW-0288">FMN</keyword>
<dbReference type="PANTHER" id="PTHR43673">
    <property type="entry name" value="NAD(P)H NITROREDUCTASE YDGI-RELATED"/>
    <property type="match status" value="1"/>
</dbReference>
<comment type="cofactor">
    <cofactor evidence="1">
        <name>FMN</name>
        <dbReference type="ChEBI" id="CHEBI:58210"/>
    </cofactor>
</comment>